<evidence type="ECO:0008006" key="4">
    <source>
        <dbReference type="Google" id="ProtNLM"/>
    </source>
</evidence>
<accession>A0A0S3PTT8</accession>
<dbReference type="RefSeq" id="WP_096354652.1">
    <property type="nucleotide sequence ID" value="NZ_AP014946.1"/>
</dbReference>
<dbReference type="Proteomes" id="UP000236884">
    <property type="component" value="Chromosome"/>
</dbReference>
<reference evidence="2 3" key="1">
    <citation type="submission" date="2015-08" db="EMBL/GenBank/DDBJ databases">
        <title>Investigation of the bacterial diversity of lava forest soil.</title>
        <authorList>
            <person name="Lee J.S."/>
        </authorList>
    </citation>
    <scope>NUCLEOTIDE SEQUENCE [LARGE SCALE GENOMIC DNA]</scope>
    <source>
        <strain evidence="2 3">GJW-30</strain>
    </source>
</reference>
<evidence type="ECO:0000256" key="1">
    <source>
        <dbReference type="SAM" id="SignalP"/>
    </source>
</evidence>
<evidence type="ECO:0000313" key="2">
    <source>
        <dbReference type="EMBL" id="BAT59381.1"/>
    </source>
</evidence>
<organism evidence="2 3">
    <name type="scientific">Variibacter gotjawalensis</name>
    <dbReference type="NCBI Taxonomy" id="1333996"/>
    <lineage>
        <taxon>Bacteria</taxon>
        <taxon>Pseudomonadati</taxon>
        <taxon>Pseudomonadota</taxon>
        <taxon>Alphaproteobacteria</taxon>
        <taxon>Hyphomicrobiales</taxon>
        <taxon>Nitrobacteraceae</taxon>
        <taxon>Variibacter</taxon>
    </lineage>
</organism>
<dbReference type="KEGG" id="vgo:GJW-30_1_01913"/>
<gene>
    <name evidence="2" type="ORF">GJW-30_1_01913</name>
</gene>
<keyword evidence="1" id="KW-0732">Signal</keyword>
<sequence>MIVRIAPIALVIAAAALSSACTRTTAETGPAPAMAAVAPAPAPAGGSGCSGALANFQRVIDSDRDTGNVNQSVYKRMTSDLAPAKTACASGRDADSLRQLSGVKSKYGYPEQRG</sequence>
<evidence type="ECO:0000313" key="3">
    <source>
        <dbReference type="Proteomes" id="UP000236884"/>
    </source>
</evidence>
<protein>
    <recommendedName>
        <fullName evidence="4">Lipoprotein</fullName>
    </recommendedName>
</protein>
<keyword evidence="3" id="KW-1185">Reference proteome</keyword>
<feature type="signal peptide" evidence="1">
    <location>
        <begin position="1"/>
        <end position="20"/>
    </location>
</feature>
<name>A0A0S3PTT8_9BRAD</name>
<dbReference type="AlphaFoldDB" id="A0A0S3PTT8"/>
<dbReference type="EMBL" id="AP014946">
    <property type="protein sequence ID" value="BAT59381.1"/>
    <property type="molecule type" value="Genomic_DNA"/>
</dbReference>
<dbReference type="PROSITE" id="PS51257">
    <property type="entry name" value="PROKAR_LIPOPROTEIN"/>
    <property type="match status" value="1"/>
</dbReference>
<feature type="chain" id="PRO_5006615750" description="Lipoprotein" evidence="1">
    <location>
        <begin position="21"/>
        <end position="114"/>
    </location>
</feature>
<proteinExistence type="predicted"/>